<evidence type="ECO:0000313" key="7">
    <source>
        <dbReference type="Proteomes" id="UP000029409"/>
    </source>
</evidence>
<dbReference type="Gene3D" id="3.40.190.10">
    <property type="entry name" value="Periplasmic binding protein-like II"/>
    <property type="match status" value="2"/>
</dbReference>
<dbReference type="EMBL" id="CP009288">
    <property type="protein sequence ID" value="AIQ11883.1"/>
    <property type="molecule type" value="Genomic_DNA"/>
</dbReference>
<dbReference type="InterPro" id="IPR000847">
    <property type="entry name" value="LysR_HTH_N"/>
</dbReference>
<dbReference type="InterPro" id="IPR005119">
    <property type="entry name" value="LysR_subst-bd"/>
</dbReference>
<dbReference type="STRING" id="44251.PDUR_08015"/>
<reference evidence="6 7" key="1">
    <citation type="submission" date="2014-08" db="EMBL/GenBank/DDBJ databases">
        <title>Comparative genomics of the Paenibacillus odorifer group.</title>
        <authorList>
            <person name="den Bakker H.C."/>
            <person name="Tsai Y.-C."/>
            <person name="Martin N."/>
            <person name="Korlach J."/>
            <person name="Wiedmann M."/>
        </authorList>
    </citation>
    <scope>NUCLEOTIDE SEQUENCE [LARGE SCALE GENOMIC DNA]</scope>
    <source>
        <strain evidence="6 7">DSM 1735</strain>
    </source>
</reference>
<accession>A0A089HNG9</accession>
<evidence type="ECO:0000313" key="6">
    <source>
        <dbReference type="EMBL" id="AIQ11883.1"/>
    </source>
</evidence>
<dbReference type="OrthoDB" id="9785745at2"/>
<dbReference type="InterPro" id="IPR036390">
    <property type="entry name" value="WH_DNA-bd_sf"/>
</dbReference>
<dbReference type="PRINTS" id="PR00039">
    <property type="entry name" value="HTHLYSR"/>
</dbReference>
<dbReference type="PANTHER" id="PTHR30126:SF40">
    <property type="entry name" value="HTH-TYPE TRANSCRIPTIONAL REGULATOR GLTR"/>
    <property type="match status" value="1"/>
</dbReference>
<dbReference type="PROSITE" id="PS50931">
    <property type="entry name" value="HTH_LYSR"/>
    <property type="match status" value="1"/>
</dbReference>
<dbReference type="InterPro" id="IPR036388">
    <property type="entry name" value="WH-like_DNA-bd_sf"/>
</dbReference>
<dbReference type="eggNOG" id="COG0583">
    <property type="taxonomic scope" value="Bacteria"/>
</dbReference>
<evidence type="ECO:0000256" key="1">
    <source>
        <dbReference type="ARBA" id="ARBA00009437"/>
    </source>
</evidence>
<dbReference type="SUPFAM" id="SSF53850">
    <property type="entry name" value="Periplasmic binding protein-like II"/>
    <property type="match status" value="1"/>
</dbReference>
<dbReference type="RefSeq" id="WP_042205762.1">
    <property type="nucleotide sequence ID" value="NZ_CP009288.1"/>
</dbReference>
<evidence type="ECO:0000259" key="5">
    <source>
        <dbReference type="PROSITE" id="PS50931"/>
    </source>
</evidence>
<keyword evidence="2" id="KW-0805">Transcription regulation</keyword>
<dbReference type="Gene3D" id="1.10.10.10">
    <property type="entry name" value="Winged helix-like DNA-binding domain superfamily/Winged helix DNA-binding domain"/>
    <property type="match status" value="1"/>
</dbReference>
<keyword evidence="4" id="KW-0804">Transcription</keyword>
<keyword evidence="3" id="KW-0238">DNA-binding</keyword>
<dbReference type="GO" id="GO:0000976">
    <property type="term" value="F:transcription cis-regulatory region binding"/>
    <property type="evidence" value="ECO:0007669"/>
    <property type="project" value="TreeGrafter"/>
</dbReference>
<comment type="similarity">
    <text evidence="1">Belongs to the LysR transcriptional regulatory family.</text>
</comment>
<dbReference type="Proteomes" id="UP000029409">
    <property type="component" value="Chromosome"/>
</dbReference>
<dbReference type="GO" id="GO:0003700">
    <property type="term" value="F:DNA-binding transcription factor activity"/>
    <property type="evidence" value="ECO:0007669"/>
    <property type="project" value="InterPro"/>
</dbReference>
<keyword evidence="7" id="KW-1185">Reference proteome</keyword>
<proteinExistence type="inferred from homology"/>
<sequence>MNIVHLETFIIVCKYGNFTEAAKHLYVPQPTVTNRINQLEDELGQELFARGKSGKRNVQLTRAGERFLPHAQSVIDTLKMAKQEITHTTSLSIGSSVPLSHPLIYNVIQDLSNLNEHLNIHLIFLESSSILKALVDNVVDVAFTTDLMMNTCYQSYPLGSEEFNLILPADHPLSNQPLLENFTCMEEENIIFYEPYKNSIADLTDLNFKKKLYSNQVEVIKSLIHEQHGISFLPPMILEKEIKNNEMVSIPLSENIQLNKINYYLTCNKENLLKKGIHLNQENWTFKEVV</sequence>
<organism evidence="6 7">
    <name type="scientific">Paenibacillus durus</name>
    <name type="common">Paenibacillus azotofixans</name>
    <dbReference type="NCBI Taxonomy" id="44251"/>
    <lineage>
        <taxon>Bacteria</taxon>
        <taxon>Bacillati</taxon>
        <taxon>Bacillota</taxon>
        <taxon>Bacilli</taxon>
        <taxon>Bacillales</taxon>
        <taxon>Paenibacillaceae</taxon>
        <taxon>Paenibacillus</taxon>
    </lineage>
</organism>
<dbReference type="Pfam" id="PF03466">
    <property type="entry name" value="LysR_substrate"/>
    <property type="match status" value="1"/>
</dbReference>
<dbReference type="FunFam" id="1.10.10.10:FF:000001">
    <property type="entry name" value="LysR family transcriptional regulator"/>
    <property type="match status" value="1"/>
</dbReference>
<dbReference type="SUPFAM" id="SSF46785">
    <property type="entry name" value="Winged helix' DNA-binding domain"/>
    <property type="match status" value="1"/>
</dbReference>
<gene>
    <name evidence="6" type="ORF">PDUR_08015</name>
</gene>
<dbReference type="KEGG" id="pdu:PDUR_08015"/>
<name>A0A089HNG9_PAEDU</name>
<dbReference type="CDD" id="cd05466">
    <property type="entry name" value="PBP2_LTTR_substrate"/>
    <property type="match status" value="1"/>
</dbReference>
<dbReference type="Pfam" id="PF00126">
    <property type="entry name" value="HTH_1"/>
    <property type="match status" value="1"/>
</dbReference>
<protein>
    <recommendedName>
        <fullName evidence="5">HTH lysR-type domain-containing protein</fullName>
    </recommendedName>
</protein>
<evidence type="ECO:0000256" key="2">
    <source>
        <dbReference type="ARBA" id="ARBA00023015"/>
    </source>
</evidence>
<dbReference type="AlphaFoldDB" id="A0A089HNG9"/>
<evidence type="ECO:0000256" key="4">
    <source>
        <dbReference type="ARBA" id="ARBA00023163"/>
    </source>
</evidence>
<evidence type="ECO:0000256" key="3">
    <source>
        <dbReference type="ARBA" id="ARBA00023125"/>
    </source>
</evidence>
<feature type="domain" description="HTH lysR-type" evidence="5">
    <location>
        <begin position="1"/>
        <end position="61"/>
    </location>
</feature>
<dbReference type="PANTHER" id="PTHR30126">
    <property type="entry name" value="HTH-TYPE TRANSCRIPTIONAL REGULATOR"/>
    <property type="match status" value="1"/>
</dbReference>